<protein>
    <submittedName>
        <fullName evidence="1">Uncharacterized protein</fullName>
    </submittedName>
</protein>
<gene>
    <name evidence="1" type="ORF">CENA302_06980</name>
</gene>
<evidence type="ECO:0000313" key="2">
    <source>
        <dbReference type="Proteomes" id="UP000190056"/>
    </source>
</evidence>
<proteinExistence type="predicted"/>
<reference evidence="1 2" key="1">
    <citation type="submission" date="2017-01" db="EMBL/GenBank/DDBJ databases">
        <authorList>
            <person name="Abreu V.A."/>
            <person name="Popin R.V."/>
            <person name="Rigonato J."/>
            <person name="Andreote A.P."/>
            <person name="Schaker P.C."/>
            <person name="Hoff-Risseti C."/>
            <person name="Alvarenga D.O."/>
            <person name="Varani A.M."/>
            <person name="Fiore M.F."/>
        </authorList>
    </citation>
    <scope>NUCLEOTIDE SEQUENCE [LARGE SCALE GENOMIC DNA]</scope>
    <source>
        <strain evidence="1 2">CENA302</strain>
    </source>
</reference>
<sequence>MRFEYNGVRAFVKKLHRFPLSGYHVQRSIVNPPRKKFGAAVIGDKVNSNRLVGILWSHSVFNLQKSSGTVMGHRVNGDRFLVKGENISNVRNTIASIHL</sequence>
<dbReference type="AlphaFoldDB" id="A0A9Q5QXP4"/>
<comment type="caution">
    <text evidence="1">The sequence shown here is derived from an EMBL/GenBank/DDBJ whole genome shotgun (WGS) entry which is preliminary data.</text>
</comment>
<name>A0A9Q5QXP4_9CYAN</name>
<organism evidence="1 2">
    <name type="scientific">Cylindrospermopsis raciborskii CENA302</name>
    <dbReference type="NCBI Taxonomy" id="1170768"/>
    <lineage>
        <taxon>Bacteria</taxon>
        <taxon>Bacillati</taxon>
        <taxon>Cyanobacteriota</taxon>
        <taxon>Cyanophyceae</taxon>
        <taxon>Nostocales</taxon>
        <taxon>Aphanizomenonaceae</taxon>
        <taxon>Cylindrospermopsis</taxon>
    </lineage>
</organism>
<dbReference type="EMBL" id="MTPU01000030">
    <property type="protein sequence ID" value="OPH10131.1"/>
    <property type="molecule type" value="Genomic_DNA"/>
</dbReference>
<accession>A0A9Q5QXP4</accession>
<dbReference type="Proteomes" id="UP000190056">
    <property type="component" value="Unassembled WGS sequence"/>
</dbReference>
<evidence type="ECO:0000313" key="1">
    <source>
        <dbReference type="EMBL" id="OPH10131.1"/>
    </source>
</evidence>